<dbReference type="PANTHER" id="PTHR10492">
    <property type="match status" value="1"/>
</dbReference>
<dbReference type="PANTHER" id="PTHR10492:SF57">
    <property type="entry name" value="ATP-DEPENDENT DNA HELICASE"/>
    <property type="match status" value="1"/>
</dbReference>
<protein>
    <submittedName>
        <fullName evidence="1">Uncharacterized protein</fullName>
    </submittedName>
</protein>
<dbReference type="EMBL" id="BKCJ010462235">
    <property type="protein sequence ID" value="GFA65161.1"/>
    <property type="molecule type" value="Genomic_DNA"/>
</dbReference>
<reference evidence="1" key="1">
    <citation type="journal article" date="2019" name="Sci. Rep.">
        <title>Draft genome of Tanacetum cinerariifolium, the natural source of mosquito coil.</title>
        <authorList>
            <person name="Yamashiro T."/>
            <person name="Shiraishi A."/>
            <person name="Satake H."/>
            <person name="Nakayama K."/>
        </authorList>
    </citation>
    <scope>NUCLEOTIDE SEQUENCE</scope>
</reference>
<comment type="caution">
    <text evidence="1">The sequence shown here is derived from an EMBL/GenBank/DDBJ whole genome shotgun (WGS) entry which is preliminary data.</text>
</comment>
<proteinExistence type="predicted"/>
<gene>
    <name evidence="1" type="ORF">Tci_637133</name>
</gene>
<evidence type="ECO:0000313" key="1">
    <source>
        <dbReference type="EMBL" id="GFA65161.1"/>
    </source>
</evidence>
<sequence>MMHGPCGAENLSCPCTVDYKCTKKFPKQFNETTVINTNHYAIYKRRNDDSTIKKNGSDLYNGYVVSYDQGPDKVSATLDDEEVDEIKDYLNCRYVLACEAAWRIYGFDIHYRTPAVEHPPFHLKDEQSVISDATESIHYALDKSYNETKFERWIHHVPPSWGEIYYLRSILNKIKGPMEWDDLKKVDGILYPTYIDACHARGLLQDDKEYIDGLLEVRL</sequence>
<organism evidence="1">
    <name type="scientific">Tanacetum cinerariifolium</name>
    <name type="common">Dalmatian daisy</name>
    <name type="synonym">Chrysanthemum cinerariifolium</name>
    <dbReference type="NCBI Taxonomy" id="118510"/>
    <lineage>
        <taxon>Eukaryota</taxon>
        <taxon>Viridiplantae</taxon>
        <taxon>Streptophyta</taxon>
        <taxon>Embryophyta</taxon>
        <taxon>Tracheophyta</taxon>
        <taxon>Spermatophyta</taxon>
        <taxon>Magnoliopsida</taxon>
        <taxon>eudicotyledons</taxon>
        <taxon>Gunneridae</taxon>
        <taxon>Pentapetalae</taxon>
        <taxon>asterids</taxon>
        <taxon>campanulids</taxon>
        <taxon>Asterales</taxon>
        <taxon>Asteraceae</taxon>
        <taxon>Asteroideae</taxon>
        <taxon>Anthemideae</taxon>
        <taxon>Anthemidinae</taxon>
        <taxon>Tanacetum</taxon>
    </lineage>
</organism>
<name>A0A699JYP3_TANCI</name>
<dbReference type="AlphaFoldDB" id="A0A699JYP3"/>
<accession>A0A699JYP3</accession>